<dbReference type="InterPro" id="IPR036259">
    <property type="entry name" value="MFS_trans_sf"/>
</dbReference>
<gene>
    <name evidence="8" type="ORF">IRY55_00200</name>
</gene>
<dbReference type="PANTHER" id="PTHR43129:SF1">
    <property type="entry name" value="FOSMIDOMYCIN RESISTANCE PROTEIN"/>
    <property type="match status" value="1"/>
</dbReference>
<dbReference type="AlphaFoldDB" id="A0A8J7KAR3"/>
<feature type="domain" description="Major facilitator superfamily (MFS) profile" evidence="7">
    <location>
        <begin position="15"/>
        <end position="397"/>
    </location>
</feature>
<dbReference type="Proteomes" id="UP000622653">
    <property type="component" value="Unassembled WGS sequence"/>
</dbReference>
<feature type="transmembrane region" description="Helical" evidence="6">
    <location>
        <begin position="53"/>
        <end position="73"/>
    </location>
</feature>
<dbReference type="InterPro" id="IPR011701">
    <property type="entry name" value="MFS"/>
</dbReference>
<evidence type="ECO:0000313" key="9">
    <source>
        <dbReference type="Proteomes" id="UP000622653"/>
    </source>
</evidence>
<evidence type="ECO:0000256" key="3">
    <source>
        <dbReference type="ARBA" id="ARBA00022692"/>
    </source>
</evidence>
<feature type="transmembrane region" description="Helical" evidence="6">
    <location>
        <begin position="80"/>
        <end position="98"/>
    </location>
</feature>
<evidence type="ECO:0000256" key="1">
    <source>
        <dbReference type="ARBA" id="ARBA00004651"/>
    </source>
</evidence>
<protein>
    <submittedName>
        <fullName evidence="8">MFS transporter</fullName>
    </submittedName>
</protein>
<evidence type="ECO:0000256" key="6">
    <source>
        <dbReference type="SAM" id="Phobius"/>
    </source>
</evidence>
<name>A0A8J7KAR3_9BACL</name>
<evidence type="ECO:0000259" key="7">
    <source>
        <dbReference type="PROSITE" id="PS50850"/>
    </source>
</evidence>
<dbReference type="CDD" id="cd17478">
    <property type="entry name" value="MFS_FsR"/>
    <property type="match status" value="1"/>
</dbReference>
<dbReference type="SUPFAM" id="SSF103473">
    <property type="entry name" value="MFS general substrate transporter"/>
    <property type="match status" value="1"/>
</dbReference>
<dbReference type="Pfam" id="PF07690">
    <property type="entry name" value="MFS_1"/>
    <property type="match status" value="1"/>
</dbReference>
<accession>A0A8J7KAR3</accession>
<dbReference type="Gene3D" id="1.20.1250.20">
    <property type="entry name" value="MFS general substrate transporter like domains"/>
    <property type="match status" value="1"/>
</dbReference>
<dbReference type="GO" id="GO:0005886">
    <property type="term" value="C:plasma membrane"/>
    <property type="evidence" value="ECO:0007669"/>
    <property type="project" value="UniProtKB-SubCell"/>
</dbReference>
<keyword evidence="5 6" id="KW-0472">Membrane</keyword>
<comment type="subcellular location">
    <subcellularLocation>
        <location evidence="1">Cell membrane</location>
        <topology evidence="1">Multi-pass membrane protein</topology>
    </subcellularLocation>
</comment>
<reference evidence="8" key="1">
    <citation type="submission" date="2020-11" db="EMBL/GenBank/DDBJ databases">
        <title>Multidrug resistant novel bacterium Savagea serpentis sp. nov., isolated from the scats of a vine snake (Ahaetulla nasuta).</title>
        <authorList>
            <person name="Venkata Ramana V."/>
            <person name="Vikas Patil S."/>
            <person name="Yogita Lugani V."/>
        </authorList>
    </citation>
    <scope>NUCLEOTIDE SEQUENCE</scope>
    <source>
        <strain evidence="8">SN6</strain>
    </source>
</reference>
<feature type="transmembrane region" description="Helical" evidence="6">
    <location>
        <begin position="313"/>
        <end position="333"/>
    </location>
</feature>
<keyword evidence="9" id="KW-1185">Reference proteome</keyword>
<evidence type="ECO:0000256" key="4">
    <source>
        <dbReference type="ARBA" id="ARBA00022989"/>
    </source>
</evidence>
<feature type="transmembrane region" description="Helical" evidence="6">
    <location>
        <begin position="12"/>
        <end position="33"/>
    </location>
</feature>
<dbReference type="PANTHER" id="PTHR43129">
    <property type="entry name" value="FOSMIDOMYCIN RESISTANCE PROTEIN"/>
    <property type="match status" value="1"/>
</dbReference>
<feature type="transmembrane region" description="Helical" evidence="6">
    <location>
        <begin position="168"/>
        <end position="190"/>
    </location>
</feature>
<dbReference type="EMBL" id="JADKPV010000001">
    <property type="protein sequence ID" value="MBF4499762.1"/>
    <property type="molecule type" value="Genomic_DNA"/>
</dbReference>
<dbReference type="RefSeq" id="WP_194561247.1">
    <property type="nucleotide sequence ID" value="NZ_JADKPV010000001.1"/>
</dbReference>
<keyword evidence="4 6" id="KW-1133">Transmembrane helix</keyword>
<keyword evidence="3 6" id="KW-0812">Transmembrane</keyword>
<feature type="transmembrane region" description="Helical" evidence="6">
    <location>
        <begin position="370"/>
        <end position="392"/>
    </location>
</feature>
<evidence type="ECO:0000256" key="2">
    <source>
        <dbReference type="ARBA" id="ARBA00022448"/>
    </source>
</evidence>
<dbReference type="InterPro" id="IPR020846">
    <property type="entry name" value="MFS_dom"/>
</dbReference>
<feature type="transmembrane region" description="Helical" evidence="6">
    <location>
        <begin position="345"/>
        <end position="364"/>
    </location>
</feature>
<sequence>MTKENQYFTKPTYAIMVAIGIAHLFNDAIQAVVPAMFPILEKSHGISYTKLGFIAFTLNMVSALLQPVVGYMSDKKPRPFALPLAMILSAFGMAGLAFASSYELIIASVALLGLGSAVFHPEGSKVSFLSAGSKRGLAQSIYQVGGNTGQALAPLISAFVLVRLGQKGAAIFVLVAFAAVLLLTRVSFWYREQLEKERTSKRKKVLISTLGHLTKKKIGIALGLLMIIIFARSFYVTSMSSFYVFHLIQNYDYTIEKGQLYIFLFLAFGAIGTFFGGPIADRIGTKNVIILSLLVPLPFALGLPFISASWIGVFLAIIGFFIMLSFSVTVVYAQELIPSKIGTMAGLTVGLAFGMGAVGAVFIGNLMDRIGVMDTMIVASYLPLLGLVGLFLPKDGQLEETRL</sequence>
<feature type="transmembrane region" description="Helical" evidence="6">
    <location>
        <begin position="288"/>
        <end position="307"/>
    </location>
</feature>
<dbReference type="GO" id="GO:0022857">
    <property type="term" value="F:transmembrane transporter activity"/>
    <property type="evidence" value="ECO:0007669"/>
    <property type="project" value="InterPro"/>
</dbReference>
<feature type="transmembrane region" description="Helical" evidence="6">
    <location>
        <begin position="258"/>
        <end position="276"/>
    </location>
</feature>
<evidence type="ECO:0000256" key="5">
    <source>
        <dbReference type="ARBA" id="ARBA00023136"/>
    </source>
</evidence>
<feature type="transmembrane region" description="Helical" evidence="6">
    <location>
        <begin position="218"/>
        <end position="238"/>
    </location>
</feature>
<organism evidence="8 9">
    <name type="scientific">Savagea serpentis</name>
    <dbReference type="NCBI Taxonomy" id="2785297"/>
    <lineage>
        <taxon>Bacteria</taxon>
        <taxon>Bacillati</taxon>
        <taxon>Bacillota</taxon>
        <taxon>Bacilli</taxon>
        <taxon>Bacillales</taxon>
        <taxon>Caryophanaceae</taxon>
        <taxon>Savagea</taxon>
    </lineage>
</organism>
<proteinExistence type="predicted"/>
<comment type="caution">
    <text evidence="8">The sequence shown here is derived from an EMBL/GenBank/DDBJ whole genome shotgun (WGS) entry which is preliminary data.</text>
</comment>
<dbReference type="PROSITE" id="PS50850">
    <property type="entry name" value="MFS"/>
    <property type="match status" value="1"/>
</dbReference>
<evidence type="ECO:0000313" key="8">
    <source>
        <dbReference type="EMBL" id="MBF4499762.1"/>
    </source>
</evidence>
<keyword evidence="2" id="KW-0813">Transport</keyword>